<dbReference type="AlphaFoldDB" id="A0A1I3D8J3"/>
<proteinExistence type="predicted"/>
<dbReference type="Pfam" id="PF12642">
    <property type="entry name" value="TpcC"/>
    <property type="match status" value="1"/>
</dbReference>
<dbReference type="InterPro" id="IPR035628">
    <property type="entry name" value="TcpC_C"/>
</dbReference>
<gene>
    <name evidence="1" type="ORF">SAMN04489868_13114</name>
</gene>
<dbReference type="Gene3D" id="3.10.450.540">
    <property type="match status" value="1"/>
</dbReference>
<organism evidence="1 2">
    <name type="scientific">Pisciglobus halotolerans</name>
    <dbReference type="NCBI Taxonomy" id="745365"/>
    <lineage>
        <taxon>Bacteria</taxon>
        <taxon>Bacillati</taxon>
        <taxon>Bacillota</taxon>
        <taxon>Bacilli</taxon>
        <taxon>Lactobacillales</taxon>
        <taxon>Carnobacteriaceae</taxon>
    </lineage>
</organism>
<keyword evidence="2" id="KW-1185">Reference proteome</keyword>
<evidence type="ECO:0000313" key="1">
    <source>
        <dbReference type="EMBL" id="SFH83023.1"/>
    </source>
</evidence>
<dbReference type="CDD" id="cd16386">
    <property type="entry name" value="TcpC_N"/>
    <property type="match status" value="1"/>
</dbReference>
<sequence>MKFRKNQNKEIKVLKGNKPRVYKVNPRKKIVIGLWVLLALSFSFAIYKNFTAIDTHTIHETKIIEKEYVDTHKVENFVENFAKIYYAWELDDNSIDNRMEKLKGYLTDELQALNVDTVRKDIPVSSSLRDIQIWVVEPADDNSFDVTYSVDQLITEGENKKPVQSAYEVTIYVSEDGNMVLIKNPTITSIPAKSNYKPALIENDGTVDSIMMNEINEFLTTFFKLYPTSTMSELSYYVNEGVLKPIGKDYIFQELVNPIYNRKENQITVSLAVKYLDQQTKATQVSQFNLTLEKNDSNWKIVRSYQ</sequence>
<dbReference type="OrthoDB" id="4084447at2"/>
<dbReference type="CDD" id="cd16428">
    <property type="entry name" value="TcpC_C"/>
    <property type="match status" value="1"/>
</dbReference>
<evidence type="ECO:0000313" key="2">
    <source>
        <dbReference type="Proteomes" id="UP000198668"/>
    </source>
</evidence>
<name>A0A1I3D8J3_9LACT</name>
<accession>A0A1I3D8J3</accession>
<reference evidence="1 2" key="1">
    <citation type="submission" date="2016-10" db="EMBL/GenBank/DDBJ databases">
        <authorList>
            <person name="de Groot N.N."/>
        </authorList>
    </citation>
    <scope>NUCLEOTIDE SEQUENCE [LARGE SCALE GENOMIC DNA]</scope>
    <source>
        <strain evidence="1 2">DSM 27630</strain>
    </source>
</reference>
<dbReference type="Proteomes" id="UP000198668">
    <property type="component" value="Unassembled WGS sequence"/>
</dbReference>
<dbReference type="EMBL" id="FOQE01000031">
    <property type="protein sequence ID" value="SFH83023.1"/>
    <property type="molecule type" value="Genomic_DNA"/>
</dbReference>
<protein>
    <submittedName>
        <fullName evidence="1">Conjugative transposon protein TcpC</fullName>
    </submittedName>
</protein>
<dbReference type="InterPro" id="IPR024735">
    <property type="entry name" value="TcpC"/>
</dbReference>